<protein>
    <submittedName>
        <fullName evidence="2">Uncharacterized protein</fullName>
    </submittedName>
</protein>
<dbReference type="EMBL" id="CH991569">
    <property type="protein sequence ID" value="EDQ85987.1"/>
    <property type="molecule type" value="Genomic_DNA"/>
</dbReference>
<feature type="compositionally biased region" description="Low complexity" evidence="1">
    <location>
        <begin position="245"/>
        <end position="266"/>
    </location>
</feature>
<dbReference type="RefSeq" id="XP_001749181.1">
    <property type="nucleotide sequence ID" value="XM_001749129.1"/>
</dbReference>
<gene>
    <name evidence="2" type="ORF">MONBRDRAFT_28758</name>
</gene>
<feature type="region of interest" description="Disordered" evidence="1">
    <location>
        <begin position="208"/>
        <end position="338"/>
    </location>
</feature>
<evidence type="ECO:0000256" key="1">
    <source>
        <dbReference type="SAM" id="MobiDB-lite"/>
    </source>
</evidence>
<dbReference type="InParanoid" id="A9V938"/>
<accession>A9V938</accession>
<sequence length="338" mass="36867">MNLPKLHVSARVSADMNKNCVCVCVCVCVCNDAMQQRISNLHRELAFASRTQKQQGRTTNKLVQLLVQCRERLGSDDEELRDQVDKALRASISGKEVVWPDQEVHEPHSPELVPAAAAPSSLTFGTPDQLHTPRSARSKGRTPMRSVLRSSTKAKLFTPLVQHEPFTAMPAAAVAEEFQDAQQMSFTPPGTYNVGRRAVARLKRGNDEDAISENIRPMPGSLVMDEEDTGEPASKLAKADVLDKSSSCTSSKTPSSSSRGSALSRAGSKRTSLRSSTRGSTRKSYRDMTSAAKRGLRSEKPLGVINGNNNASAADKMPRYMRPTLATRSRSQSNLAQQ</sequence>
<keyword evidence="3" id="KW-1185">Reference proteome</keyword>
<reference evidence="2 3" key="1">
    <citation type="journal article" date="2008" name="Nature">
        <title>The genome of the choanoflagellate Monosiga brevicollis and the origin of metazoans.</title>
        <authorList>
            <consortium name="JGI Sequencing"/>
            <person name="King N."/>
            <person name="Westbrook M.J."/>
            <person name="Young S.L."/>
            <person name="Kuo A."/>
            <person name="Abedin M."/>
            <person name="Chapman J."/>
            <person name="Fairclough S."/>
            <person name="Hellsten U."/>
            <person name="Isogai Y."/>
            <person name="Letunic I."/>
            <person name="Marr M."/>
            <person name="Pincus D."/>
            <person name="Putnam N."/>
            <person name="Rokas A."/>
            <person name="Wright K.J."/>
            <person name="Zuzow R."/>
            <person name="Dirks W."/>
            <person name="Good M."/>
            <person name="Goodstein D."/>
            <person name="Lemons D."/>
            <person name="Li W."/>
            <person name="Lyons J.B."/>
            <person name="Morris A."/>
            <person name="Nichols S."/>
            <person name="Richter D.J."/>
            <person name="Salamov A."/>
            <person name="Bork P."/>
            <person name="Lim W.A."/>
            <person name="Manning G."/>
            <person name="Miller W.T."/>
            <person name="McGinnis W."/>
            <person name="Shapiro H."/>
            <person name="Tjian R."/>
            <person name="Grigoriev I.V."/>
            <person name="Rokhsar D."/>
        </authorList>
    </citation>
    <scope>NUCLEOTIDE SEQUENCE [LARGE SCALE GENOMIC DNA]</scope>
    <source>
        <strain evidence="3">MX1 / ATCC 50154</strain>
    </source>
</reference>
<evidence type="ECO:0000313" key="2">
    <source>
        <dbReference type="EMBL" id="EDQ85987.1"/>
    </source>
</evidence>
<dbReference type="AlphaFoldDB" id="A9V938"/>
<dbReference type="GeneID" id="5894476"/>
<dbReference type="KEGG" id="mbr:MONBRDRAFT_28758"/>
<proteinExistence type="predicted"/>
<feature type="region of interest" description="Disordered" evidence="1">
    <location>
        <begin position="120"/>
        <end position="149"/>
    </location>
</feature>
<organism evidence="2 3">
    <name type="scientific">Monosiga brevicollis</name>
    <name type="common">Choanoflagellate</name>
    <dbReference type="NCBI Taxonomy" id="81824"/>
    <lineage>
        <taxon>Eukaryota</taxon>
        <taxon>Choanoflagellata</taxon>
        <taxon>Craspedida</taxon>
        <taxon>Salpingoecidae</taxon>
        <taxon>Monosiga</taxon>
    </lineage>
</organism>
<name>A9V938_MONBE</name>
<feature type="compositionally biased region" description="Polar residues" evidence="1">
    <location>
        <begin position="326"/>
        <end position="338"/>
    </location>
</feature>
<evidence type="ECO:0000313" key="3">
    <source>
        <dbReference type="Proteomes" id="UP000001357"/>
    </source>
</evidence>
<dbReference type="Proteomes" id="UP000001357">
    <property type="component" value="Unassembled WGS sequence"/>
</dbReference>